<dbReference type="EMBL" id="MDZA01000080">
    <property type="protein sequence ID" value="OGX91186.1"/>
    <property type="molecule type" value="Genomic_DNA"/>
</dbReference>
<feature type="region of interest" description="Disordered" evidence="1">
    <location>
        <begin position="74"/>
        <end position="114"/>
    </location>
</feature>
<evidence type="ECO:0000313" key="3">
    <source>
        <dbReference type="Proteomes" id="UP000177506"/>
    </source>
</evidence>
<comment type="caution">
    <text evidence="2">The sequence shown here is derived from an EMBL/GenBank/DDBJ whole genome shotgun (WGS) entry which is preliminary data.</text>
</comment>
<evidence type="ECO:0000256" key="1">
    <source>
        <dbReference type="SAM" id="MobiDB-lite"/>
    </source>
</evidence>
<organism evidence="2 3">
    <name type="scientific">Hymenobacter coccineus</name>
    <dbReference type="NCBI Taxonomy" id="1908235"/>
    <lineage>
        <taxon>Bacteria</taxon>
        <taxon>Pseudomonadati</taxon>
        <taxon>Bacteroidota</taxon>
        <taxon>Cytophagia</taxon>
        <taxon>Cytophagales</taxon>
        <taxon>Hymenobacteraceae</taxon>
        <taxon>Hymenobacter</taxon>
    </lineage>
</organism>
<dbReference type="AlphaFoldDB" id="A0A1G1TJZ5"/>
<evidence type="ECO:0008006" key="4">
    <source>
        <dbReference type="Google" id="ProtNLM"/>
    </source>
</evidence>
<dbReference type="OrthoDB" id="1494148at2"/>
<dbReference type="RefSeq" id="WP_070742198.1">
    <property type="nucleotide sequence ID" value="NZ_MDZA01000080.1"/>
</dbReference>
<keyword evidence="3" id="KW-1185">Reference proteome</keyword>
<feature type="compositionally biased region" description="Basic residues" evidence="1">
    <location>
        <begin position="82"/>
        <end position="93"/>
    </location>
</feature>
<name>A0A1G1TJZ5_9BACT</name>
<evidence type="ECO:0000313" key="2">
    <source>
        <dbReference type="EMBL" id="OGX91186.1"/>
    </source>
</evidence>
<gene>
    <name evidence="2" type="ORF">BEN49_20700</name>
</gene>
<feature type="region of interest" description="Disordered" evidence="1">
    <location>
        <begin position="129"/>
        <end position="162"/>
    </location>
</feature>
<reference evidence="2 3" key="1">
    <citation type="submission" date="2016-08" db="EMBL/GenBank/DDBJ databases">
        <title>Hymenobacter coccineus sp. nov., Hymenobacter lapidarius sp. nov. and Hymenobacter glacialis sp. nov., isolated from Antarctic soil.</title>
        <authorList>
            <person name="Sedlacek I."/>
            <person name="Kralova S."/>
            <person name="Kyrova K."/>
            <person name="Maslanova I."/>
            <person name="Stankova E."/>
            <person name="Vrbovska V."/>
            <person name="Nemec M."/>
            <person name="Bartak M."/>
            <person name="Svec P."/>
            <person name="Busse H.-J."/>
            <person name="Pantucek R."/>
        </authorList>
    </citation>
    <scope>NUCLEOTIDE SEQUENCE [LARGE SCALE GENOMIC DNA]</scope>
    <source>
        <strain evidence="2 3">CCM 8649</strain>
    </source>
</reference>
<proteinExistence type="predicted"/>
<protein>
    <recommendedName>
        <fullName evidence="4">Polyhydroxyalkanoate synthesis regulator phasin</fullName>
    </recommendedName>
</protein>
<accession>A0A1G1TJZ5</accession>
<sequence length="231" mass="24253">MEDLFKKFINAGVGYLAQGLAQGNKKVQSTIETLVQESKLSEQEGKKIVDDLLKSGEAKRTELEQQFKGLAERMKDSVGLKGKAKAPAKKAPTKRAGAPKAASSVASKVAGATKKAADQVSDIAGTAQKSAAAKAGAAAKKAGAPKAAKPRAAPASPPLARLKRRRHGYNHCAMKCEDGVGCGACPRPPFAPTQRFRATTGGGKPRTLLRDSASQKIRLPVGKRIFWLGDP</sequence>
<feature type="compositionally biased region" description="Low complexity" evidence="1">
    <location>
        <begin position="129"/>
        <end position="160"/>
    </location>
</feature>
<feature type="compositionally biased region" description="Low complexity" evidence="1">
    <location>
        <begin position="94"/>
        <end position="114"/>
    </location>
</feature>
<dbReference type="Proteomes" id="UP000177506">
    <property type="component" value="Unassembled WGS sequence"/>
</dbReference>